<dbReference type="GO" id="GO:0000967">
    <property type="term" value="P:rRNA 5'-end processing"/>
    <property type="evidence" value="ECO:0007669"/>
    <property type="project" value="UniProtKB-UniRule"/>
</dbReference>
<evidence type="ECO:0000259" key="7">
    <source>
        <dbReference type="SMART" id="SM00732"/>
    </source>
</evidence>
<dbReference type="GO" id="GO:0004518">
    <property type="term" value="F:nuclease activity"/>
    <property type="evidence" value="ECO:0007669"/>
    <property type="project" value="UniProtKB-KW"/>
</dbReference>
<accession>A0A444PV16</accession>
<dbReference type="PANTHER" id="PTHR33317:SF4">
    <property type="entry name" value="POLYNUCLEOTIDYL TRANSFERASE, RIBONUCLEASE H-LIKE SUPERFAMILY PROTEIN"/>
    <property type="match status" value="1"/>
</dbReference>
<keyword evidence="2 5" id="KW-0690">Ribosome biogenesis</keyword>
<dbReference type="RefSeq" id="WP_128494417.1">
    <property type="nucleotide sequence ID" value="NZ_RZNB01000002.1"/>
</dbReference>
<dbReference type="EC" id="3.1.-.-" evidence="5"/>
<dbReference type="GO" id="GO:0005829">
    <property type="term" value="C:cytosol"/>
    <property type="evidence" value="ECO:0007669"/>
    <property type="project" value="TreeGrafter"/>
</dbReference>
<protein>
    <recommendedName>
        <fullName evidence="5">Putative pre-16S rRNA nuclease</fullName>
        <ecNumber evidence="5">3.1.-.-</ecNumber>
    </recommendedName>
</protein>
<dbReference type="InterPro" id="IPR037027">
    <property type="entry name" value="YqgF/RNaseH-like_dom_sf"/>
</dbReference>
<dbReference type="InterPro" id="IPR006641">
    <property type="entry name" value="YqgF/RNaseH-like_dom"/>
</dbReference>
<evidence type="ECO:0000256" key="6">
    <source>
        <dbReference type="SAM" id="MobiDB-lite"/>
    </source>
</evidence>
<dbReference type="GO" id="GO:0016788">
    <property type="term" value="F:hydrolase activity, acting on ester bonds"/>
    <property type="evidence" value="ECO:0007669"/>
    <property type="project" value="UniProtKB-UniRule"/>
</dbReference>
<dbReference type="EMBL" id="RZNB01000002">
    <property type="protein sequence ID" value="RWZ51702.1"/>
    <property type="molecule type" value="Genomic_DNA"/>
</dbReference>
<comment type="caution">
    <text evidence="8">The sequence shown here is derived from an EMBL/GenBank/DDBJ whole genome shotgun (WGS) entry which is preliminary data.</text>
</comment>
<dbReference type="InterPro" id="IPR005227">
    <property type="entry name" value="YqgF"/>
</dbReference>
<name>A0A444PV16_9MICO</name>
<dbReference type="AlphaFoldDB" id="A0A444PV16"/>
<comment type="function">
    <text evidence="5">Could be a nuclease involved in processing of the 5'-end of pre-16S rRNA.</text>
</comment>
<evidence type="ECO:0000313" key="8">
    <source>
        <dbReference type="EMBL" id="RWZ51702.1"/>
    </source>
</evidence>
<dbReference type="OrthoDB" id="9790539at2"/>
<comment type="subcellular location">
    <subcellularLocation>
        <location evidence="5">Cytoplasm</location>
    </subcellularLocation>
</comment>
<dbReference type="Gene3D" id="3.30.420.140">
    <property type="entry name" value="YqgF/RNase H-like domain"/>
    <property type="match status" value="1"/>
</dbReference>
<comment type="similarity">
    <text evidence="5">Belongs to the YqgF HJR family.</text>
</comment>
<keyword evidence="3 5" id="KW-0540">Nuclease</keyword>
<dbReference type="PANTHER" id="PTHR33317">
    <property type="entry name" value="POLYNUCLEOTIDYL TRANSFERASE, RIBONUCLEASE H-LIKE SUPERFAMILY PROTEIN"/>
    <property type="match status" value="1"/>
</dbReference>
<proteinExistence type="inferred from homology"/>
<evidence type="ECO:0000256" key="1">
    <source>
        <dbReference type="ARBA" id="ARBA00022490"/>
    </source>
</evidence>
<dbReference type="SMART" id="SM00732">
    <property type="entry name" value="YqgFc"/>
    <property type="match status" value="1"/>
</dbReference>
<feature type="region of interest" description="Disordered" evidence="6">
    <location>
        <begin position="144"/>
        <end position="169"/>
    </location>
</feature>
<keyword evidence="1 5" id="KW-0963">Cytoplasm</keyword>
<evidence type="ECO:0000256" key="2">
    <source>
        <dbReference type="ARBA" id="ARBA00022517"/>
    </source>
</evidence>
<evidence type="ECO:0000256" key="3">
    <source>
        <dbReference type="ARBA" id="ARBA00022722"/>
    </source>
</evidence>
<sequence>MPHDDFRPGVRLGIDVGKARIGVARCDPHGMLATPLETVARRRDGSDVARLVELARETDAFEIVVGLPLALSGRVTESTEDARRFAVRLASAADTGVRLVDERLSTVSAHSALRASGRSQRSSRTIVDQVAAVVILQQALDSERSTGRLPGASVEAEETPTPHESTPHE</sequence>
<evidence type="ECO:0000256" key="5">
    <source>
        <dbReference type="HAMAP-Rule" id="MF_00651"/>
    </source>
</evidence>
<evidence type="ECO:0000256" key="4">
    <source>
        <dbReference type="ARBA" id="ARBA00022801"/>
    </source>
</evidence>
<dbReference type="InterPro" id="IPR012337">
    <property type="entry name" value="RNaseH-like_sf"/>
</dbReference>
<keyword evidence="4 5" id="KW-0378">Hydrolase</keyword>
<dbReference type="Pfam" id="PF03652">
    <property type="entry name" value="RuvX"/>
    <property type="match status" value="1"/>
</dbReference>
<reference evidence="8 9" key="1">
    <citation type="submission" date="2018-12" db="EMBL/GenBank/DDBJ databases">
        <authorList>
            <person name="Li F."/>
        </authorList>
    </citation>
    <scope>NUCLEOTIDE SEQUENCE [LARGE SCALE GENOMIC DNA]</scope>
    <source>
        <strain evidence="8 9">11W25H-1</strain>
    </source>
</reference>
<keyword evidence="9" id="KW-1185">Reference proteome</keyword>
<feature type="domain" description="YqgF/RNase H-like" evidence="7">
    <location>
        <begin position="9"/>
        <end position="109"/>
    </location>
</feature>
<gene>
    <name evidence="8" type="primary">ruvX</name>
    <name evidence="8" type="ORF">ELQ90_06285</name>
</gene>
<dbReference type="SUPFAM" id="SSF53098">
    <property type="entry name" value="Ribonuclease H-like"/>
    <property type="match status" value="1"/>
</dbReference>
<organism evidence="8 9">
    <name type="scientific">Labedella phragmitis</name>
    <dbReference type="NCBI Taxonomy" id="2498849"/>
    <lineage>
        <taxon>Bacteria</taxon>
        <taxon>Bacillati</taxon>
        <taxon>Actinomycetota</taxon>
        <taxon>Actinomycetes</taxon>
        <taxon>Micrococcales</taxon>
        <taxon>Microbacteriaceae</taxon>
        <taxon>Labedella</taxon>
    </lineage>
</organism>
<dbReference type="HAMAP" id="MF_00651">
    <property type="entry name" value="Nuclease_YqgF"/>
    <property type="match status" value="1"/>
</dbReference>
<dbReference type="CDD" id="cd16964">
    <property type="entry name" value="YqgF"/>
    <property type="match status" value="1"/>
</dbReference>
<dbReference type="NCBIfam" id="TIGR00250">
    <property type="entry name" value="RNAse_H_YqgF"/>
    <property type="match status" value="1"/>
</dbReference>
<dbReference type="Proteomes" id="UP000288547">
    <property type="component" value="Unassembled WGS sequence"/>
</dbReference>
<evidence type="ECO:0000313" key="9">
    <source>
        <dbReference type="Proteomes" id="UP000288547"/>
    </source>
</evidence>